<dbReference type="CDD" id="cd21383">
    <property type="entry name" value="GAT_GGA_Tom1-like"/>
    <property type="match status" value="1"/>
</dbReference>
<dbReference type="GO" id="GO:0015031">
    <property type="term" value="P:protein transport"/>
    <property type="evidence" value="ECO:0007669"/>
    <property type="project" value="UniProtKB-KW"/>
</dbReference>
<evidence type="ECO:0000313" key="8">
    <source>
        <dbReference type="Proteomes" id="UP001303115"/>
    </source>
</evidence>
<feature type="region of interest" description="Disordered" evidence="4">
    <location>
        <begin position="17"/>
        <end position="37"/>
    </location>
</feature>
<organism evidence="7 8">
    <name type="scientific">Parachaetomium inaequale</name>
    <dbReference type="NCBI Taxonomy" id="2588326"/>
    <lineage>
        <taxon>Eukaryota</taxon>
        <taxon>Fungi</taxon>
        <taxon>Dikarya</taxon>
        <taxon>Ascomycota</taxon>
        <taxon>Pezizomycotina</taxon>
        <taxon>Sordariomycetes</taxon>
        <taxon>Sordariomycetidae</taxon>
        <taxon>Sordariales</taxon>
        <taxon>Chaetomiaceae</taxon>
        <taxon>Parachaetomium</taxon>
    </lineage>
</organism>
<dbReference type="PROSITE" id="PS50909">
    <property type="entry name" value="GAT"/>
    <property type="match status" value="1"/>
</dbReference>
<dbReference type="PANTHER" id="PTHR47789:SF2">
    <property type="entry name" value="VHS DOMAIN-CONTAINING PROTEIN"/>
    <property type="match status" value="1"/>
</dbReference>
<dbReference type="GO" id="GO:0043130">
    <property type="term" value="F:ubiquitin binding"/>
    <property type="evidence" value="ECO:0007669"/>
    <property type="project" value="InterPro"/>
</dbReference>
<dbReference type="InterPro" id="IPR008942">
    <property type="entry name" value="ENTH_VHS"/>
</dbReference>
<dbReference type="InterPro" id="IPR004152">
    <property type="entry name" value="GAT_dom"/>
</dbReference>
<keyword evidence="8" id="KW-1185">Reference proteome</keyword>
<accession>A0AAN6PHK3</accession>
<feature type="region of interest" description="Disordered" evidence="4">
    <location>
        <begin position="300"/>
        <end position="333"/>
    </location>
</feature>
<comment type="caution">
    <text evidence="7">The sequence shown here is derived from an EMBL/GenBank/DDBJ whole genome shotgun (WGS) entry which is preliminary data.</text>
</comment>
<dbReference type="GO" id="GO:0007015">
    <property type="term" value="P:actin filament organization"/>
    <property type="evidence" value="ECO:0007669"/>
    <property type="project" value="InterPro"/>
</dbReference>
<dbReference type="PROSITE" id="PS50179">
    <property type="entry name" value="VHS"/>
    <property type="match status" value="1"/>
</dbReference>
<gene>
    <name evidence="7" type="ORF">C8A01DRAFT_47760</name>
</gene>
<evidence type="ECO:0000256" key="1">
    <source>
        <dbReference type="ARBA" id="ARBA00011446"/>
    </source>
</evidence>
<keyword evidence="2" id="KW-0813">Transport</keyword>
<proteinExistence type="predicted"/>
<feature type="compositionally biased region" description="Low complexity" evidence="4">
    <location>
        <begin position="401"/>
        <end position="410"/>
    </location>
</feature>
<dbReference type="SUPFAM" id="SSF89009">
    <property type="entry name" value="GAT-like domain"/>
    <property type="match status" value="1"/>
</dbReference>
<dbReference type="GO" id="GO:0007034">
    <property type="term" value="P:vacuolar transport"/>
    <property type="evidence" value="ECO:0007669"/>
    <property type="project" value="UniProtKB-ARBA"/>
</dbReference>
<name>A0AAN6PHK3_9PEZI</name>
<dbReference type="InterPro" id="IPR038425">
    <property type="entry name" value="GAT_sf"/>
</dbReference>
<feature type="compositionally biased region" description="Gly residues" evidence="4">
    <location>
        <begin position="432"/>
        <end position="442"/>
    </location>
</feature>
<dbReference type="GO" id="GO:0030479">
    <property type="term" value="C:actin cortical patch"/>
    <property type="evidence" value="ECO:0007669"/>
    <property type="project" value="TreeGrafter"/>
</dbReference>
<comment type="subunit">
    <text evidence="1">Component of the ESCRT-0 complex composed of HSE1 and VPS27.</text>
</comment>
<evidence type="ECO:0000259" key="5">
    <source>
        <dbReference type="PROSITE" id="PS50179"/>
    </source>
</evidence>
<feature type="region of interest" description="Disordered" evidence="4">
    <location>
        <begin position="366"/>
        <end position="479"/>
    </location>
</feature>
<keyword evidence="3" id="KW-0653">Protein transport</keyword>
<dbReference type="Proteomes" id="UP001303115">
    <property type="component" value="Unassembled WGS sequence"/>
</dbReference>
<sequence>MAGFSMNKVLGSIKKRQTFGGNSADETPVDPANDTPDAIASRCVGDDVVFLPAIVEAAVASPAAAAESARMIRKFLHRDYWSKPSCQYNAIMLIRILADNPGPGFTRFMDKKFVDVTKELLRSGRDASVRQMLMETLDSFESSKSLDEGLALMIEMWKKEKEKAYKAYGRMPGAAVHPSMMAPAFNPYQQPQFQAFHPRPNHGKRLPDPVELANRLEEARTSAKLLEQVVACTPPSEVLANELIKEFSDRCASASRSVQGYMAAENPAPDNDTLESLIDTNEQLQQALNHHRRAVLQAKKQLGPSDGRSSTSSPAPQLPSPVEHSRAAAAVPPVPARKVVAGSSSGSNGNGKGKATLDLYDSAAIAGPSRSASGTPRNHTDDDDDDGQDPFRDPPPEPHYSSKPSGSSSSRPTGGALGDGPPRLSFEPFHPGFGGGSGGGGSSSAAAEKGRAEPVTPVSDDESDVYRATPKKEGHVYRY</sequence>
<dbReference type="GO" id="GO:0006897">
    <property type="term" value="P:endocytosis"/>
    <property type="evidence" value="ECO:0007669"/>
    <property type="project" value="InterPro"/>
</dbReference>
<dbReference type="EMBL" id="MU854422">
    <property type="protein sequence ID" value="KAK4038680.1"/>
    <property type="molecule type" value="Genomic_DNA"/>
</dbReference>
<evidence type="ECO:0000256" key="3">
    <source>
        <dbReference type="ARBA" id="ARBA00022927"/>
    </source>
</evidence>
<dbReference type="GO" id="GO:0035091">
    <property type="term" value="F:phosphatidylinositol binding"/>
    <property type="evidence" value="ECO:0007669"/>
    <property type="project" value="InterPro"/>
</dbReference>
<evidence type="ECO:0000313" key="7">
    <source>
        <dbReference type="EMBL" id="KAK4038680.1"/>
    </source>
</evidence>
<protein>
    <recommendedName>
        <fullName evidence="9">GAT domain-containing protein</fullName>
    </recommendedName>
</protein>
<dbReference type="Gene3D" id="1.25.40.90">
    <property type="match status" value="1"/>
</dbReference>
<feature type="domain" description="GAT" evidence="6">
    <location>
        <begin position="207"/>
        <end position="296"/>
    </location>
</feature>
<dbReference type="SUPFAM" id="SSF48464">
    <property type="entry name" value="ENTH/VHS domain"/>
    <property type="match status" value="1"/>
</dbReference>
<dbReference type="InterPro" id="IPR045007">
    <property type="entry name" value="LSB5"/>
</dbReference>
<reference evidence="8" key="1">
    <citation type="journal article" date="2023" name="Mol. Phylogenet. Evol.">
        <title>Genome-scale phylogeny and comparative genomics of the fungal order Sordariales.</title>
        <authorList>
            <person name="Hensen N."/>
            <person name="Bonometti L."/>
            <person name="Westerberg I."/>
            <person name="Brannstrom I.O."/>
            <person name="Guillou S."/>
            <person name="Cros-Aarteil S."/>
            <person name="Calhoun S."/>
            <person name="Haridas S."/>
            <person name="Kuo A."/>
            <person name="Mondo S."/>
            <person name="Pangilinan J."/>
            <person name="Riley R."/>
            <person name="LaButti K."/>
            <person name="Andreopoulos B."/>
            <person name="Lipzen A."/>
            <person name="Chen C."/>
            <person name="Yan M."/>
            <person name="Daum C."/>
            <person name="Ng V."/>
            <person name="Clum A."/>
            <person name="Steindorff A."/>
            <person name="Ohm R.A."/>
            <person name="Martin F."/>
            <person name="Silar P."/>
            <person name="Natvig D.O."/>
            <person name="Lalanne C."/>
            <person name="Gautier V."/>
            <person name="Ament-Velasquez S.L."/>
            <person name="Kruys A."/>
            <person name="Hutchinson M.I."/>
            <person name="Powell A.J."/>
            <person name="Barry K."/>
            <person name="Miller A.N."/>
            <person name="Grigoriev I.V."/>
            <person name="Debuchy R."/>
            <person name="Gladieux P."/>
            <person name="Hiltunen Thoren M."/>
            <person name="Johannesson H."/>
        </authorList>
    </citation>
    <scope>NUCLEOTIDE SEQUENCE [LARGE SCALE GENOMIC DNA]</scope>
    <source>
        <strain evidence="8">CBS 284.82</strain>
    </source>
</reference>
<dbReference type="AlphaFoldDB" id="A0AAN6PHK3"/>
<dbReference type="GO" id="GO:0051666">
    <property type="term" value="P:actin cortical patch localization"/>
    <property type="evidence" value="ECO:0007669"/>
    <property type="project" value="TreeGrafter"/>
</dbReference>
<feature type="compositionally biased region" description="Basic and acidic residues" evidence="4">
    <location>
        <begin position="470"/>
        <end position="479"/>
    </location>
</feature>
<dbReference type="InterPro" id="IPR002014">
    <property type="entry name" value="VHS_dom"/>
</dbReference>
<feature type="domain" description="VHS" evidence="5">
    <location>
        <begin position="38"/>
        <end position="168"/>
    </location>
</feature>
<dbReference type="Pfam" id="PF03127">
    <property type="entry name" value="GAT"/>
    <property type="match status" value="1"/>
</dbReference>
<dbReference type="PANTHER" id="PTHR47789">
    <property type="entry name" value="LAS SEVENTEEN-BINDING PROTEIN 5"/>
    <property type="match status" value="1"/>
</dbReference>
<evidence type="ECO:0000259" key="6">
    <source>
        <dbReference type="PROSITE" id="PS50909"/>
    </source>
</evidence>
<dbReference type="Gene3D" id="1.20.58.160">
    <property type="match status" value="1"/>
</dbReference>
<evidence type="ECO:0000256" key="4">
    <source>
        <dbReference type="SAM" id="MobiDB-lite"/>
    </source>
</evidence>
<evidence type="ECO:0008006" key="9">
    <source>
        <dbReference type="Google" id="ProtNLM"/>
    </source>
</evidence>
<evidence type="ECO:0000256" key="2">
    <source>
        <dbReference type="ARBA" id="ARBA00022448"/>
    </source>
</evidence>